<name>A0AA48HQZ8_9ALTE</name>
<dbReference type="InterPro" id="IPR018667">
    <property type="entry name" value="DUF2126"/>
</dbReference>
<proteinExistence type="predicted"/>
<feature type="compositionally biased region" description="Polar residues" evidence="1">
    <location>
        <begin position="1056"/>
        <end position="1074"/>
    </location>
</feature>
<dbReference type="Pfam" id="PF09899">
    <property type="entry name" value="DUF2126"/>
    <property type="match status" value="1"/>
</dbReference>
<dbReference type="Proteomes" id="UP001333710">
    <property type="component" value="Chromosome"/>
</dbReference>
<dbReference type="KEGG" id="pmaw:MACH26_26130"/>
<dbReference type="SUPFAM" id="SSF54001">
    <property type="entry name" value="Cysteine proteinases"/>
    <property type="match status" value="1"/>
</dbReference>
<evidence type="ECO:0000259" key="2">
    <source>
        <dbReference type="SMART" id="SM00460"/>
    </source>
</evidence>
<dbReference type="PANTHER" id="PTHR33490">
    <property type="entry name" value="BLR5614 PROTEIN-RELATED"/>
    <property type="match status" value="1"/>
</dbReference>
<dbReference type="Gene3D" id="3.10.620.30">
    <property type="match status" value="1"/>
</dbReference>
<evidence type="ECO:0000256" key="1">
    <source>
        <dbReference type="SAM" id="MobiDB-lite"/>
    </source>
</evidence>
<organism evidence="3 4">
    <name type="scientific">Planctobacterium marinum</name>
    <dbReference type="NCBI Taxonomy" id="1631968"/>
    <lineage>
        <taxon>Bacteria</taxon>
        <taxon>Pseudomonadati</taxon>
        <taxon>Pseudomonadota</taxon>
        <taxon>Gammaproteobacteria</taxon>
        <taxon>Alteromonadales</taxon>
        <taxon>Alteromonadaceae</taxon>
        <taxon>Planctobacterium</taxon>
    </lineage>
</organism>
<dbReference type="EMBL" id="AP027272">
    <property type="protein sequence ID" value="BDX07092.1"/>
    <property type="molecule type" value="Genomic_DNA"/>
</dbReference>
<dbReference type="SMART" id="SM00460">
    <property type="entry name" value="TGc"/>
    <property type="match status" value="1"/>
</dbReference>
<evidence type="ECO:0000313" key="3">
    <source>
        <dbReference type="EMBL" id="BDX07092.1"/>
    </source>
</evidence>
<dbReference type="PANTHER" id="PTHR33490:SF1">
    <property type="entry name" value="SLL1233 PROTEIN"/>
    <property type="match status" value="1"/>
</dbReference>
<dbReference type="Pfam" id="PF08379">
    <property type="entry name" value="Bact_transglu_N"/>
    <property type="match status" value="1"/>
</dbReference>
<dbReference type="InterPro" id="IPR038765">
    <property type="entry name" value="Papain-like_cys_pep_sf"/>
</dbReference>
<feature type="region of interest" description="Disordered" evidence="1">
    <location>
        <begin position="1051"/>
        <end position="1107"/>
    </location>
</feature>
<dbReference type="InterPro" id="IPR002931">
    <property type="entry name" value="Transglutaminase-like"/>
</dbReference>
<keyword evidence="4" id="KW-1185">Reference proteome</keyword>
<dbReference type="Pfam" id="PF01841">
    <property type="entry name" value="Transglut_core"/>
    <property type="match status" value="1"/>
</dbReference>
<accession>A0AA48HQZ8</accession>
<sequence>MTITVAIRHHTRYNFDRLVNIAPHTFRLKPAPHSRTPIQAYSLKVEPKEHFINWQQDPFGNYQARVVFPERSKFLDVTVEVIAKMTVINPFDFFIEEYAEKAPFDYSKELQQELSPYLQVTDNGPRFQKWIKTLDLTEKTTVDFLVGLNQSVYEHLDYLVRMEPGVQTCEQTLEKGSGSCRDFAWLLVQLLRHIGLAARFVSGYLVQLAPDQKSLDGPSGPEQDFTDLHAWAEVFVPGAGWIGLDATSGLFAGEGHIPLSASPEPASAAPITGAIDKCEVEFEFSNSVTRIHEAPRVTKPYNDKEWQAIQALGSQVDNDLNELDIRLTMGGEPTFVSIDDMEGPEWNTTADSPVKRKLACQLFKKMQAQFSPGALRHFGQGKWYPGEPLPRWQYASYWRDDGHPVWKNADLAGDPTQSLELEKDVAETFAQKLLKELGVAQQNLLPAYEDALYLIWQEGQLPDNIDLNKMKLKQYSERAKLRDVLNGDPDAPTGYVLPLGWDFANDCWHSCQWTFRTQRLTLMPGDSPLGLRLPLNSIPWQPVDEGEQHQPHSYFEPYQDLPGDLIAHFEQSAKPASERFSKTALCIEVRDGNLYVFMPPMVYLEHYLLLLQQLEQVASKMDVPVIIEGYSPPADLRLKKFAVTPDPGVIEVNIHPANSWPELVENTEALYQLARETRLGTEKFLIDGRHTGTGGGNHVTMGASSPLDSPFLRKPGVLRSLLTFWQHHPGLSYLFSGLFIGPTSQAPRVDEGRDEYLYELEIAFSQLPEGETQQPWLVDRLLRHLLVDISGNTHRSEFCIDKMYSPDSSTGRLGILEFRGFEMPPHYQMSLVQNLLLRTLLVAFWQNPYHHKLVRWGTELHDRFLLPYFVWRDMQEVCETLQKSGYGFELDWLKAFHEFRFPVLGTVQVNDISLELRTAIEPWHVLGEEMGSGGTSRYVDSSLERLQVHVKGMISDRYIIACNGRRLPLHRCPTHGEYVAGVRYRAWQPPSALHPTIGVHSPLVFDIYDTWNDCSVGGCTYHVVHPGGRNFEAFPVNSFEAEGRRIARFDDEGHTQTEAPVSQNWRGTLHSKGQFTPVHENKPGKKPVAESPNDEYPYTLDLRRPVQ</sequence>
<dbReference type="AlphaFoldDB" id="A0AA48HQZ8"/>
<feature type="domain" description="Transglutaminase-like" evidence="2">
    <location>
        <begin position="172"/>
        <end position="248"/>
    </location>
</feature>
<reference evidence="3" key="1">
    <citation type="submission" date="2023-01" db="EMBL/GenBank/DDBJ databases">
        <title>Complete genome sequence of Planctobacterium marinum strain Dej080120_11.</title>
        <authorList>
            <person name="Ueki S."/>
            <person name="Maruyama F."/>
        </authorList>
    </citation>
    <scope>NUCLEOTIDE SEQUENCE</scope>
    <source>
        <strain evidence="3">Dej080120_11</strain>
    </source>
</reference>
<protein>
    <submittedName>
        <fullName evidence="3">IMP dehydrogenase</fullName>
    </submittedName>
</protein>
<dbReference type="InterPro" id="IPR013589">
    <property type="entry name" value="Bac_transglu_N"/>
</dbReference>
<evidence type="ECO:0000313" key="4">
    <source>
        <dbReference type="Proteomes" id="UP001333710"/>
    </source>
</evidence>
<dbReference type="RefSeq" id="WP_338293083.1">
    <property type="nucleotide sequence ID" value="NZ_AP027272.1"/>
</dbReference>
<gene>
    <name evidence="3" type="ORF">MACH26_26130</name>
</gene>